<gene>
    <name evidence="2" type="ORF">MPL1032_30115</name>
</gene>
<evidence type="ECO:0000256" key="1">
    <source>
        <dbReference type="SAM" id="Phobius"/>
    </source>
</evidence>
<sequence length="169" mass="18635">MGGWSIFSNVKDVVLFVLAIYGAALSTFNWRQAAKRDRRMVIAEMTTAMLTYTNGQLGPPIAQMTATNVGHRPVTITSMFVQLPAGTRLFPTRRSAFAELPDTSLPITLSDGASAKLHMTYQEIGEALIDSRQTGKVEIRFVCTDSAGGEYKSKPWQVDPQEFRTMGLN</sequence>
<organism evidence="2 3">
    <name type="scientific">Mesorhizobium plurifarium</name>
    <dbReference type="NCBI Taxonomy" id="69974"/>
    <lineage>
        <taxon>Bacteria</taxon>
        <taxon>Pseudomonadati</taxon>
        <taxon>Pseudomonadota</taxon>
        <taxon>Alphaproteobacteria</taxon>
        <taxon>Hyphomicrobiales</taxon>
        <taxon>Phyllobacteriaceae</taxon>
        <taxon>Mesorhizobium</taxon>
    </lineage>
</organism>
<dbReference type="EMBL" id="CCND01000023">
    <property type="protein sequence ID" value="CDX60231.1"/>
    <property type="molecule type" value="Genomic_DNA"/>
</dbReference>
<reference evidence="3" key="1">
    <citation type="submission" date="2014-08" db="EMBL/GenBank/DDBJ databases">
        <authorList>
            <person name="Edwards T."/>
        </authorList>
    </citation>
    <scope>NUCLEOTIDE SEQUENCE [LARGE SCALE GENOMIC DNA]</scope>
</reference>
<keyword evidence="1" id="KW-0472">Membrane</keyword>
<dbReference type="Proteomes" id="UP000182888">
    <property type="component" value="Unassembled WGS sequence"/>
</dbReference>
<accession>A0A0K2W2Q2</accession>
<keyword evidence="1" id="KW-0812">Transmembrane</keyword>
<keyword evidence="1" id="KW-1133">Transmembrane helix</keyword>
<name>A0A0K2W2Q2_MESPL</name>
<proteinExistence type="predicted"/>
<protein>
    <submittedName>
        <fullName evidence="2">Uncharacterized protein</fullName>
    </submittedName>
</protein>
<evidence type="ECO:0000313" key="2">
    <source>
        <dbReference type="EMBL" id="CDX60231.1"/>
    </source>
</evidence>
<feature type="transmembrane region" description="Helical" evidence="1">
    <location>
        <begin position="13"/>
        <end position="30"/>
    </location>
</feature>
<dbReference type="AlphaFoldDB" id="A0A0K2W2Q2"/>
<evidence type="ECO:0000313" key="3">
    <source>
        <dbReference type="Proteomes" id="UP000182888"/>
    </source>
</evidence>